<dbReference type="EMBL" id="JAKNGE010000017">
    <property type="protein sequence ID" value="MCG4746712.1"/>
    <property type="molecule type" value="Genomic_DNA"/>
</dbReference>
<dbReference type="AlphaFoldDB" id="A0AAW5BZK6"/>
<dbReference type="Pfam" id="PF13407">
    <property type="entry name" value="Peripla_BP_4"/>
    <property type="match status" value="1"/>
</dbReference>
<keyword evidence="3 5" id="KW-0732">Signal</keyword>
<organism evidence="7 10">
    <name type="scientific">Enterocloster aldenensis</name>
    <dbReference type="NCBI Taxonomy" id="358742"/>
    <lineage>
        <taxon>Bacteria</taxon>
        <taxon>Bacillati</taxon>
        <taxon>Bacillota</taxon>
        <taxon>Clostridia</taxon>
        <taxon>Lachnospirales</taxon>
        <taxon>Lachnospiraceae</taxon>
        <taxon>Enterocloster</taxon>
    </lineage>
</organism>
<evidence type="ECO:0000256" key="1">
    <source>
        <dbReference type="ARBA" id="ARBA00004196"/>
    </source>
</evidence>
<evidence type="ECO:0000256" key="3">
    <source>
        <dbReference type="ARBA" id="ARBA00022729"/>
    </source>
</evidence>
<dbReference type="CDD" id="cd01536">
    <property type="entry name" value="PBP1_ABC_sugar_binding-like"/>
    <property type="match status" value="1"/>
</dbReference>
<evidence type="ECO:0000256" key="4">
    <source>
        <dbReference type="SAM" id="MobiDB-lite"/>
    </source>
</evidence>
<comment type="similarity">
    <text evidence="2">Belongs to the bacterial solute-binding protein 2 family.</text>
</comment>
<evidence type="ECO:0000313" key="9">
    <source>
        <dbReference type="Proteomes" id="UP000669239"/>
    </source>
</evidence>
<reference evidence="8" key="2">
    <citation type="submission" date="2020-02" db="EMBL/GenBank/DDBJ databases">
        <authorList>
            <person name="Littmann E."/>
            <person name="Sorbara M."/>
        </authorList>
    </citation>
    <scope>NUCLEOTIDE SEQUENCE</scope>
    <source>
        <strain evidence="8">MSK.1.17</strain>
    </source>
</reference>
<dbReference type="GO" id="GO:0030246">
    <property type="term" value="F:carbohydrate binding"/>
    <property type="evidence" value="ECO:0007669"/>
    <property type="project" value="UniProtKB-ARBA"/>
</dbReference>
<dbReference type="PROSITE" id="PS51257">
    <property type="entry name" value="PROKAR_LIPOPROTEIN"/>
    <property type="match status" value="1"/>
</dbReference>
<reference evidence="7" key="3">
    <citation type="submission" date="2022-01" db="EMBL/GenBank/DDBJ databases">
        <title>Collection of gut derived symbiotic bacterial strains cultured from healthy donors.</title>
        <authorList>
            <person name="Lin H."/>
            <person name="Kohout C."/>
            <person name="Waligurski E."/>
            <person name="Pamer E.G."/>
        </authorList>
    </citation>
    <scope>NUCLEOTIDE SEQUENCE</scope>
    <source>
        <strain evidence="7">DFI.6.55</strain>
    </source>
</reference>
<gene>
    <name evidence="8" type="ORF">G5B36_11240</name>
    <name evidence="7" type="ORF">L0N08_14915</name>
</gene>
<evidence type="ECO:0000259" key="6">
    <source>
        <dbReference type="Pfam" id="PF13407"/>
    </source>
</evidence>
<dbReference type="Proteomes" id="UP000669239">
    <property type="component" value="Unassembled WGS sequence"/>
</dbReference>
<feature type="compositionally biased region" description="Polar residues" evidence="4">
    <location>
        <begin position="37"/>
        <end position="46"/>
    </location>
</feature>
<dbReference type="Proteomes" id="UP001299608">
    <property type="component" value="Unassembled WGS sequence"/>
</dbReference>
<dbReference type="SUPFAM" id="SSF53822">
    <property type="entry name" value="Periplasmic binding protein-like I"/>
    <property type="match status" value="1"/>
</dbReference>
<evidence type="ECO:0000313" key="7">
    <source>
        <dbReference type="EMBL" id="MCG4746712.1"/>
    </source>
</evidence>
<evidence type="ECO:0000313" key="8">
    <source>
        <dbReference type="EMBL" id="NSJ49275.1"/>
    </source>
</evidence>
<dbReference type="PANTHER" id="PTHR46847:SF1">
    <property type="entry name" value="D-ALLOSE-BINDING PERIPLASMIC PROTEIN-RELATED"/>
    <property type="match status" value="1"/>
</dbReference>
<name>A0AAW5BZK6_9FIRM</name>
<comment type="subcellular location">
    <subcellularLocation>
        <location evidence="1">Cell envelope</location>
    </subcellularLocation>
</comment>
<evidence type="ECO:0000256" key="2">
    <source>
        <dbReference type="ARBA" id="ARBA00007639"/>
    </source>
</evidence>
<dbReference type="GO" id="GO:0030313">
    <property type="term" value="C:cell envelope"/>
    <property type="evidence" value="ECO:0007669"/>
    <property type="project" value="UniProtKB-SubCell"/>
</dbReference>
<dbReference type="EMBL" id="JAAITT010000013">
    <property type="protein sequence ID" value="NSJ49275.1"/>
    <property type="molecule type" value="Genomic_DNA"/>
</dbReference>
<feature type="domain" description="Periplasmic binding protein" evidence="6">
    <location>
        <begin position="60"/>
        <end position="317"/>
    </location>
</feature>
<dbReference type="InterPro" id="IPR025997">
    <property type="entry name" value="SBP_2_dom"/>
</dbReference>
<accession>A0AAW5BZK6</accession>
<dbReference type="RefSeq" id="WP_117560542.1">
    <property type="nucleotide sequence ID" value="NZ_JAAITT010000013.1"/>
</dbReference>
<evidence type="ECO:0000313" key="10">
    <source>
        <dbReference type="Proteomes" id="UP001299608"/>
    </source>
</evidence>
<keyword evidence="9" id="KW-1185">Reference proteome</keyword>
<protein>
    <submittedName>
        <fullName evidence="7">Sugar ABC transporter substrate-binding protein</fullName>
    </submittedName>
</protein>
<dbReference type="Gene3D" id="3.40.50.2300">
    <property type="match status" value="2"/>
</dbReference>
<feature type="signal peptide" evidence="5">
    <location>
        <begin position="1"/>
        <end position="20"/>
    </location>
</feature>
<evidence type="ECO:0000256" key="5">
    <source>
        <dbReference type="SAM" id="SignalP"/>
    </source>
</evidence>
<feature type="region of interest" description="Disordered" evidence="4">
    <location>
        <begin position="29"/>
        <end position="52"/>
    </location>
</feature>
<dbReference type="InterPro" id="IPR028082">
    <property type="entry name" value="Peripla_BP_I"/>
</dbReference>
<feature type="chain" id="PRO_5043296071" evidence="5">
    <location>
        <begin position="21"/>
        <end position="340"/>
    </location>
</feature>
<reference evidence="8 9" key="1">
    <citation type="journal article" date="2020" name="Cell Host Microbe">
        <title>Functional and Genomic Variation between Human-Derived Isolates of Lachnospiraceae Reveals Inter- and Intra-Species Diversity.</title>
        <authorList>
            <person name="Sorbara M.T."/>
            <person name="Littmann E.R."/>
            <person name="Fontana E."/>
            <person name="Moody T.U."/>
            <person name="Kohout C.E."/>
            <person name="Gjonbalaj M."/>
            <person name="Eaton V."/>
            <person name="Seok R."/>
            <person name="Leiner I.M."/>
            <person name="Pamer E.G."/>
        </authorList>
    </citation>
    <scope>NUCLEOTIDE SEQUENCE [LARGE SCALE GENOMIC DNA]</scope>
    <source>
        <strain evidence="8 9">MSK.1.17</strain>
    </source>
</reference>
<proteinExistence type="inferred from homology"/>
<dbReference type="PANTHER" id="PTHR46847">
    <property type="entry name" value="D-ALLOSE-BINDING PERIPLASMIC PROTEIN-RELATED"/>
    <property type="match status" value="1"/>
</dbReference>
<comment type="caution">
    <text evidence="7">The sequence shown here is derived from an EMBL/GenBank/DDBJ whole genome shotgun (WGS) entry which is preliminary data.</text>
</comment>
<sequence length="340" mass="36053">MKKRLATMILCAAMTASILAGCKTGKESNAPADTAAGTAQGTSQDTAAADQGEEKDGYTIAVLAWSQAEEFGVDIISGAEKKAAELGNVTVVKPDPAGDMQKEIAILEDLIQQGVDAICVAPVDANAIVPYIDKVREAGIVLVDYDIDTEAQCDAKVLSDNAAGGAMAADYLVQEMGTEGKVLILTEVPGVTTAEERIAGFKERMALIAPNVEMVEQLSNGTRDTHRATTENMLQAHPDITGIFCFMGDNSLGAYTACKTNNRQDVLIAGYDATPEQLDIMKNDGPDCNLICSVALYPKKIGYVALETAYNILEGEEINDVVWTELGLLTAKDADSFEAE</sequence>